<sequence length="808" mass="87604">MPPSSRRGRGRKVADAHDVSDAETPESIATPSRNPRKRTRATEAPASNGRAATRRKVRENRAVDREDTEGTEAGEQSDAETEPATPSEIDVIAKLKVSDKLVHATEDFANDLLEGRENVPGYGKIAGRHWTYIIKDVEVNIGRPEQHEKAAEPGSSQALEPGHKSNISIDLGPDRQISRLHAVIAYESESGQWSITVNGRNGLRVDTVLLKRGQKTYLRSGSVIDINGTQMAFITTAVNGNDGPTFADAIIRQTYASEDEEPEGGANGRAQPGAHGHPPPQSSARRGQQDPSSFSDGQPNQRFHPHSQAGLKAAALPPGTPTRTHQLQQPRSKQSPAMNGYARGVMIESTESIDYSADAAKDLKPPHSYAQLIGMAILSTPEQQMTLNNIYKWITANYAFYRFNTGGWQNSIRHNLSLNKAFEKIARRTDEPGKGMKWMISPKERETFLSQGMKGCRRPNPLPRGPSNGSDPSSPAHFGNSSVTRPGPGSVKAPPSSKVEGTMSPPLASYAPAYPKANEAYTPDRGSRRQHAGGSFEGNGQDLEFYPPSAKSTMNHLTAAANAAGSPPSLYINDDGRTGPLDTPFPIRSSQKLAPPSTLQRPSAFMEFSSPAPFWKFGSTPLRPLTDISPLKTPFSTFRPLGFGGEVAKKEEEDEKEDKVRMQKAESVEIKTAQSPQIQSSSPPRPASASGTIDGSPTRTVSRPNTSHERTKSDLGRFMQLQQHQQQQQEGTPGAEGREMQATQGEEVSRETDMKAPQQPASRSMPQSNGYSTTPPVGSYNAPNINNGGGMNLYGNDADEEEGIDLVR</sequence>
<keyword evidence="2" id="KW-1185">Reference proteome</keyword>
<reference evidence="1" key="1">
    <citation type="submission" date="2024-02" db="EMBL/GenBank/DDBJ databases">
        <title>Metagenome Assembled Genome of Zalaria obscura JY119.</title>
        <authorList>
            <person name="Vighnesh L."/>
            <person name="Jagadeeshwari U."/>
            <person name="Venkata Ramana C."/>
            <person name="Sasikala C."/>
        </authorList>
    </citation>
    <scope>NUCLEOTIDE SEQUENCE</scope>
    <source>
        <strain evidence="1">JY119</strain>
    </source>
</reference>
<dbReference type="EMBL" id="JAMKPW020000011">
    <property type="protein sequence ID" value="KAK8213617.1"/>
    <property type="molecule type" value="Genomic_DNA"/>
</dbReference>
<dbReference type="Proteomes" id="UP001320706">
    <property type="component" value="Unassembled WGS sequence"/>
</dbReference>
<protein>
    <submittedName>
        <fullName evidence="1">Transcription factor</fullName>
    </submittedName>
</protein>
<organism evidence="1 2">
    <name type="scientific">Zalaria obscura</name>
    <dbReference type="NCBI Taxonomy" id="2024903"/>
    <lineage>
        <taxon>Eukaryota</taxon>
        <taxon>Fungi</taxon>
        <taxon>Dikarya</taxon>
        <taxon>Ascomycota</taxon>
        <taxon>Pezizomycotina</taxon>
        <taxon>Dothideomycetes</taxon>
        <taxon>Dothideomycetidae</taxon>
        <taxon>Dothideales</taxon>
        <taxon>Zalariaceae</taxon>
        <taxon>Zalaria</taxon>
    </lineage>
</organism>
<accession>A0ACC3SH91</accession>
<name>A0ACC3SH91_9PEZI</name>
<evidence type="ECO:0000313" key="2">
    <source>
        <dbReference type="Proteomes" id="UP001320706"/>
    </source>
</evidence>
<comment type="caution">
    <text evidence="1">The sequence shown here is derived from an EMBL/GenBank/DDBJ whole genome shotgun (WGS) entry which is preliminary data.</text>
</comment>
<evidence type="ECO:0000313" key="1">
    <source>
        <dbReference type="EMBL" id="KAK8213617.1"/>
    </source>
</evidence>
<gene>
    <name evidence="1" type="primary">FKH2</name>
    <name evidence="1" type="ORF">M8818_002921</name>
</gene>
<proteinExistence type="predicted"/>